<gene>
    <name evidence="3" type="ORF">BK672_06120</name>
</gene>
<feature type="domain" description="VOC" evidence="2">
    <location>
        <begin position="4"/>
        <end position="117"/>
    </location>
</feature>
<dbReference type="InterPro" id="IPR029068">
    <property type="entry name" value="Glyas_Bleomycin-R_OHBP_Dase"/>
</dbReference>
<dbReference type="PROSITE" id="PS51819">
    <property type="entry name" value="VOC"/>
    <property type="match status" value="1"/>
</dbReference>
<feature type="region of interest" description="Disordered" evidence="1">
    <location>
        <begin position="118"/>
        <end position="140"/>
    </location>
</feature>
<name>A0A423ND30_PSEFL</name>
<protein>
    <recommendedName>
        <fullName evidence="2">VOC domain-containing protein</fullName>
    </recommendedName>
</protein>
<sequence>MTWTFDHLAFNTADGQTLQDSFAQLLGLKPGRRPPFPFPGRWLYQDEHAVVHVIERPLPDDTELSHIAFRTDEPAEAVLQRVRDSGLPYQLAQVPGEGIAQIFVQMPGGLVIELDALEAPHPNPPETSDRPKGEGTDRGV</sequence>
<proteinExistence type="predicted"/>
<comment type="caution">
    <text evidence="3">The sequence shown here is derived from an EMBL/GenBank/DDBJ whole genome shotgun (WGS) entry which is preliminary data.</text>
</comment>
<evidence type="ECO:0000256" key="1">
    <source>
        <dbReference type="SAM" id="MobiDB-lite"/>
    </source>
</evidence>
<dbReference type="SUPFAM" id="SSF54593">
    <property type="entry name" value="Glyoxalase/Bleomycin resistance protein/Dihydroxybiphenyl dioxygenase"/>
    <property type="match status" value="1"/>
</dbReference>
<feature type="compositionally biased region" description="Basic and acidic residues" evidence="1">
    <location>
        <begin position="127"/>
        <end position="140"/>
    </location>
</feature>
<accession>A0A423ND30</accession>
<evidence type="ECO:0000313" key="4">
    <source>
        <dbReference type="Proteomes" id="UP000283650"/>
    </source>
</evidence>
<dbReference type="EMBL" id="MOBY01000003">
    <property type="protein sequence ID" value="RON96147.1"/>
    <property type="molecule type" value="Genomic_DNA"/>
</dbReference>
<dbReference type="Proteomes" id="UP000283650">
    <property type="component" value="Unassembled WGS sequence"/>
</dbReference>
<reference evidence="3 4" key="1">
    <citation type="submission" date="2016-10" db="EMBL/GenBank/DDBJ databases">
        <title>Comparative genome analysis of multiple Pseudomonas spp. focuses on biocontrol and plant growth promoting traits.</title>
        <authorList>
            <person name="Tao X.-Y."/>
            <person name="Taylor C.G."/>
        </authorList>
    </citation>
    <scope>NUCLEOTIDE SEQUENCE [LARGE SCALE GENOMIC DNA]</scope>
    <source>
        <strain evidence="3 4">2F9</strain>
    </source>
</reference>
<organism evidence="3 4">
    <name type="scientific">Pseudomonas fluorescens</name>
    <dbReference type="NCBI Taxonomy" id="294"/>
    <lineage>
        <taxon>Bacteria</taxon>
        <taxon>Pseudomonadati</taxon>
        <taxon>Pseudomonadota</taxon>
        <taxon>Gammaproteobacteria</taxon>
        <taxon>Pseudomonadales</taxon>
        <taxon>Pseudomonadaceae</taxon>
        <taxon>Pseudomonas</taxon>
    </lineage>
</organism>
<dbReference type="Gene3D" id="3.10.180.10">
    <property type="entry name" value="2,3-Dihydroxybiphenyl 1,2-Dioxygenase, domain 1"/>
    <property type="match status" value="1"/>
</dbReference>
<evidence type="ECO:0000313" key="3">
    <source>
        <dbReference type="EMBL" id="RON96147.1"/>
    </source>
</evidence>
<dbReference type="RefSeq" id="WP_007912201.1">
    <property type="nucleotide sequence ID" value="NZ_MOBY01000003.1"/>
</dbReference>
<evidence type="ECO:0000259" key="2">
    <source>
        <dbReference type="PROSITE" id="PS51819"/>
    </source>
</evidence>
<dbReference type="AlphaFoldDB" id="A0A423ND30"/>
<dbReference type="InterPro" id="IPR037523">
    <property type="entry name" value="VOC_core"/>
</dbReference>